<accession>A0A0G0K6J1</accession>
<keyword evidence="2" id="KW-0378">Hydrolase</keyword>
<evidence type="ECO:0000259" key="1">
    <source>
        <dbReference type="Pfam" id="PF03161"/>
    </source>
</evidence>
<dbReference type="AlphaFoldDB" id="A0A0G0K6J1"/>
<evidence type="ECO:0000313" key="3">
    <source>
        <dbReference type="Proteomes" id="UP000034852"/>
    </source>
</evidence>
<dbReference type="PANTHER" id="PTHR47539:SF1">
    <property type="entry name" value="PENTATRICOPEPTIDE REPEAT-CONTAINING PROTEIN OTP51, CHLOROPLASTIC"/>
    <property type="match status" value="1"/>
</dbReference>
<keyword evidence="2" id="KW-0255">Endonuclease</keyword>
<comment type="caution">
    <text evidence="2">The sequence shown here is derived from an EMBL/GenBank/DDBJ whole genome shotgun (WGS) entry which is preliminary data.</text>
</comment>
<dbReference type="InterPro" id="IPR004860">
    <property type="entry name" value="LAGLIDADG_dom"/>
</dbReference>
<sequence>MVGSTDNTEGSLTKEQKSILIGVLLGDGAMRKKTHALLEINHSFKQKEYVDWLYQKFQNFVGTKPKMRKSNGTRIAYRFTTKSIPVLTTFYDKFFKQKHKIIPDDLILTPLTLAVWYMDDGSRCDEDIYLNSQQFTKEEQEKLDP</sequence>
<dbReference type="Gene3D" id="3.10.28.10">
    <property type="entry name" value="Homing endonucleases"/>
    <property type="match status" value="2"/>
</dbReference>
<dbReference type="GO" id="GO:0000373">
    <property type="term" value="P:Group II intron splicing"/>
    <property type="evidence" value="ECO:0007669"/>
    <property type="project" value="TreeGrafter"/>
</dbReference>
<dbReference type="Pfam" id="PF03161">
    <property type="entry name" value="LAGLIDADG_2"/>
    <property type="match status" value="1"/>
</dbReference>
<proteinExistence type="predicted"/>
<dbReference type="GO" id="GO:0045292">
    <property type="term" value="P:mRNA cis splicing, via spliceosome"/>
    <property type="evidence" value="ECO:0007669"/>
    <property type="project" value="TreeGrafter"/>
</dbReference>
<dbReference type="GO" id="GO:0004519">
    <property type="term" value="F:endonuclease activity"/>
    <property type="evidence" value="ECO:0007669"/>
    <property type="project" value="UniProtKB-KW"/>
</dbReference>
<name>A0A0G0K6J1_9BACT</name>
<protein>
    <submittedName>
        <fullName evidence="2">LAGLIDADG homing endonuclease</fullName>
    </submittedName>
</protein>
<dbReference type="InterPro" id="IPR027434">
    <property type="entry name" value="Homing_endonucl"/>
</dbReference>
<dbReference type="InterPro" id="IPR052500">
    <property type="entry name" value="Chloro/Mito_RNA_Process"/>
</dbReference>
<evidence type="ECO:0000313" key="2">
    <source>
        <dbReference type="EMBL" id="KKQ36246.1"/>
    </source>
</evidence>
<feature type="domain" description="Homing endonuclease LAGLIDADG" evidence="1">
    <location>
        <begin position="18"/>
        <end position="143"/>
    </location>
</feature>
<dbReference type="SUPFAM" id="SSF55608">
    <property type="entry name" value="Homing endonucleases"/>
    <property type="match status" value="1"/>
</dbReference>
<keyword evidence="2" id="KW-0540">Nuclease</keyword>
<organism evidence="2 3">
    <name type="scientific">candidate division WS6 bacterium GW2011_GWA2_37_6</name>
    <dbReference type="NCBI Taxonomy" id="1619087"/>
    <lineage>
        <taxon>Bacteria</taxon>
        <taxon>Candidatus Dojkabacteria</taxon>
    </lineage>
</organism>
<dbReference type="GO" id="GO:0048564">
    <property type="term" value="P:photosystem I assembly"/>
    <property type="evidence" value="ECO:0007669"/>
    <property type="project" value="TreeGrafter"/>
</dbReference>
<reference evidence="2 3" key="1">
    <citation type="journal article" date="2015" name="Nature">
        <title>rRNA introns, odd ribosomes, and small enigmatic genomes across a large radiation of phyla.</title>
        <authorList>
            <person name="Brown C.T."/>
            <person name="Hug L.A."/>
            <person name="Thomas B.C."/>
            <person name="Sharon I."/>
            <person name="Castelle C.J."/>
            <person name="Singh A."/>
            <person name="Wilkins M.J."/>
            <person name="Williams K.H."/>
            <person name="Banfield J.F."/>
        </authorList>
    </citation>
    <scope>NUCLEOTIDE SEQUENCE [LARGE SCALE GENOMIC DNA]</scope>
</reference>
<dbReference type="EMBL" id="LBTH01000004">
    <property type="protein sequence ID" value="KKQ36246.1"/>
    <property type="molecule type" value="Genomic_DNA"/>
</dbReference>
<gene>
    <name evidence="2" type="ORF">US52_C0004G0012</name>
</gene>
<dbReference type="Proteomes" id="UP000034852">
    <property type="component" value="Unassembled WGS sequence"/>
</dbReference>
<dbReference type="PANTHER" id="PTHR47539">
    <property type="entry name" value="PENTATRICOPEPTIDE REPEAT-CONTAINING PROTEIN OTP51, CHLOROPLASTIC"/>
    <property type="match status" value="1"/>
</dbReference>